<dbReference type="InterPro" id="IPR029063">
    <property type="entry name" value="SAM-dependent_MTases_sf"/>
</dbReference>
<evidence type="ECO:0000256" key="3">
    <source>
        <dbReference type="ARBA" id="ARBA00022679"/>
    </source>
</evidence>
<dbReference type="PANTHER" id="PTHR10629:SF52">
    <property type="entry name" value="DNA (CYTOSINE-5)-METHYLTRANSFERASE 1"/>
    <property type="match status" value="1"/>
</dbReference>
<dbReference type="SUPFAM" id="SSF53335">
    <property type="entry name" value="S-adenosyl-L-methionine-dependent methyltransferases"/>
    <property type="match status" value="1"/>
</dbReference>
<reference evidence="5" key="1">
    <citation type="journal article" date="2015" name="Proc. Natl. Acad. Sci. U.S.A.">
        <title>Networks of energetic and metabolic interactions define dynamics in microbial communities.</title>
        <authorList>
            <person name="Embree M."/>
            <person name="Liu J.K."/>
            <person name="Al-Bassam M.M."/>
            <person name="Zengler K."/>
        </authorList>
    </citation>
    <scope>NUCLEOTIDE SEQUENCE</scope>
</reference>
<dbReference type="EC" id="2.1.1.37" evidence="1"/>
<dbReference type="PROSITE" id="PS51679">
    <property type="entry name" value="SAM_MT_C5"/>
    <property type="match status" value="1"/>
</dbReference>
<dbReference type="GO" id="GO:0032259">
    <property type="term" value="P:methylation"/>
    <property type="evidence" value="ECO:0007669"/>
    <property type="project" value="UniProtKB-KW"/>
</dbReference>
<evidence type="ECO:0000256" key="1">
    <source>
        <dbReference type="ARBA" id="ARBA00011975"/>
    </source>
</evidence>
<dbReference type="PROSITE" id="PS00095">
    <property type="entry name" value="C5_MTASE_2"/>
    <property type="match status" value="1"/>
</dbReference>
<dbReference type="Pfam" id="PF00145">
    <property type="entry name" value="DNA_methylase"/>
    <property type="match status" value="2"/>
</dbReference>
<dbReference type="InterPro" id="IPR031303">
    <property type="entry name" value="C5_meth_CS"/>
</dbReference>
<dbReference type="PROSITE" id="PS00094">
    <property type="entry name" value="C5_MTASE_1"/>
    <property type="match status" value="1"/>
</dbReference>
<dbReference type="Gene3D" id="3.40.50.150">
    <property type="entry name" value="Vaccinia Virus protein VP39"/>
    <property type="match status" value="1"/>
</dbReference>
<dbReference type="InterPro" id="IPR050390">
    <property type="entry name" value="C5-Methyltransferase"/>
</dbReference>
<comment type="caution">
    <text evidence="5">The sequence shown here is derived from an EMBL/GenBank/DDBJ whole genome shotgun (WGS) entry which is preliminary data.</text>
</comment>
<evidence type="ECO:0000256" key="4">
    <source>
        <dbReference type="ARBA" id="ARBA00022691"/>
    </source>
</evidence>
<dbReference type="Gene3D" id="3.90.120.10">
    <property type="entry name" value="DNA Methylase, subunit A, domain 2"/>
    <property type="match status" value="1"/>
</dbReference>
<protein>
    <recommendedName>
        <fullName evidence="1">DNA (cytosine-5-)-methyltransferase</fullName>
        <ecNumber evidence="1">2.1.1.37</ecNumber>
    </recommendedName>
</protein>
<accession>A0A0W8FSD2</accession>
<dbReference type="NCBIfam" id="TIGR00675">
    <property type="entry name" value="dcm"/>
    <property type="match status" value="1"/>
</dbReference>
<sequence>MRYIDLFAGAGGFSEGFKRAGFEPIAHVEVDLAACFTLKTRLAYYYLMENEKIDIYLQYLRGTVNRKQLYSHIPFHILQQVINLPISDKNNPKIFQLIDKLKGSNKVDIIVGGPPCQAYSLVGRARDKNGMKDDHRNYLYIQYGRFLKKYSPKVFVFENVIGLLSAQEGKYFRNIQRYFRRLGYIVKPVIVNANEFGVLQNRRRVIIIGYQKDIHVPVNEFVHGSSCNYTVKSIFQDLPAITAGGGKDKFLNYTTDINNYLRSAKIRNGIGILTQHVARPHTEQDKEIYKITINKWERYQERLDYNHLPERLQSHRNKKSFLDRFKVVADDLRWSQTVVAHIAKDGHYYIHPDIKQNRSLSIREAARLQSFPDDFYFEGVQEDHNRTSAFRQIGNAVPPLMAEKIANKVAEYLK</sequence>
<organism evidence="5">
    <name type="scientific">hydrocarbon metagenome</name>
    <dbReference type="NCBI Taxonomy" id="938273"/>
    <lineage>
        <taxon>unclassified sequences</taxon>
        <taxon>metagenomes</taxon>
        <taxon>ecological metagenomes</taxon>
    </lineage>
</organism>
<dbReference type="GO" id="GO:0003886">
    <property type="term" value="F:DNA (cytosine-5-)-methyltransferase activity"/>
    <property type="evidence" value="ECO:0007669"/>
    <property type="project" value="UniProtKB-EC"/>
</dbReference>
<dbReference type="AlphaFoldDB" id="A0A0W8FSD2"/>
<name>A0A0W8FSD2_9ZZZZ</name>
<dbReference type="EMBL" id="LNQE01000886">
    <property type="protein sequence ID" value="KUG23813.1"/>
    <property type="molecule type" value="Genomic_DNA"/>
</dbReference>
<dbReference type="PANTHER" id="PTHR10629">
    <property type="entry name" value="CYTOSINE-SPECIFIC METHYLTRANSFERASE"/>
    <property type="match status" value="1"/>
</dbReference>
<dbReference type="InterPro" id="IPR018117">
    <property type="entry name" value="C5_DNA_meth_AS"/>
</dbReference>
<evidence type="ECO:0000256" key="2">
    <source>
        <dbReference type="ARBA" id="ARBA00022603"/>
    </source>
</evidence>
<proteinExistence type="predicted"/>
<keyword evidence="2 5" id="KW-0489">Methyltransferase</keyword>
<dbReference type="InterPro" id="IPR001525">
    <property type="entry name" value="C5_MeTfrase"/>
</dbReference>
<keyword evidence="3 5" id="KW-0808">Transferase</keyword>
<dbReference type="PRINTS" id="PR00105">
    <property type="entry name" value="C5METTRFRASE"/>
</dbReference>
<gene>
    <name evidence="5" type="ORF">ASZ90_006409</name>
</gene>
<keyword evidence="4" id="KW-0949">S-adenosyl-L-methionine</keyword>
<evidence type="ECO:0000313" key="5">
    <source>
        <dbReference type="EMBL" id="KUG23813.1"/>
    </source>
</evidence>